<protein>
    <submittedName>
        <fullName evidence="4">GCN5-related N-acetyltransferase</fullName>
    </submittedName>
</protein>
<dbReference type="STRING" id="1231392.OCGS_1733"/>
<evidence type="ECO:0000259" key="3">
    <source>
        <dbReference type="PROSITE" id="PS51186"/>
    </source>
</evidence>
<dbReference type="eggNOG" id="COG0456">
    <property type="taxonomic scope" value="Bacteria"/>
</dbReference>
<gene>
    <name evidence="4" type="ORF">OCGS_1733</name>
</gene>
<dbReference type="AlphaFoldDB" id="K2HC80"/>
<dbReference type="InterPro" id="IPR016181">
    <property type="entry name" value="Acyl_CoA_acyltransferase"/>
</dbReference>
<proteinExistence type="predicted"/>
<dbReference type="Gene3D" id="3.40.630.30">
    <property type="match status" value="1"/>
</dbReference>
<reference evidence="4 5" key="1">
    <citation type="journal article" date="2012" name="J. Bacteriol.">
        <title>Draft Genome Sequence of Oceaniovalibus guishaninsula JLT2003T.</title>
        <authorList>
            <person name="Tang K."/>
            <person name="Liu K."/>
            <person name="Jiao N."/>
        </authorList>
    </citation>
    <scope>NUCLEOTIDE SEQUENCE [LARGE SCALE GENOMIC DNA]</scope>
    <source>
        <strain evidence="4 5">JLT2003</strain>
    </source>
</reference>
<organism evidence="4 5">
    <name type="scientific">Oceaniovalibus guishaninsula JLT2003</name>
    <dbReference type="NCBI Taxonomy" id="1231392"/>
    <lineage>
        <taxon>Bacteria</taxon>
        <taxon>Pseudomonadati</taxon>
        <taxon>Pseudomonadota</taxon>
        <taxon>Alphaproteobacteria</taxon>
        <taxon>Rhodobacterales</taxon>
        <taxon>Roseobacteraceae</taxon>
        <taxon>Oceaniovalibus</taxon>
    </lineage>
</organism>
<evidence type="ECO:0000256" key="2">
    <source>
        <dbReference type="ARBA" id="ARBA00023315"/>
    </source>
</evidence>
<evidence type="ECO:0000313" key="4">
    <source>
        <dbReference type="EMBL" id="EKE44217.1"/>
    </source>
</evidence>
<comment type="caution">
    <text evidence="4">The sequence shown here is derived from an EMBL/GenBank/DDBJ whole genome shotgun (WGS) entry which is preliminary data.</text>
</comment>
<dbReference type="InterPro" id="IPR000182">
    <property type="entry name" value="GNAT_dom"/>
</dbReference>
<accession>K2HC80</accession>
<name>K2HC80_9RHOB</name>
<keyword evidence="1 4" id="KW-0808">Transferase</keyword>
<dbReference type="PANTHER" id="PTHR43420">
    <property type="entry name" value="ACETYLTRANSFERASE"/>
    <property type="match status" value="1"/>
</dbReference>
<sequence>MTDATAADLLAADEATWPAAAVIRTGPWSIRKGMGGGRRVSSARLEGALRPDDIARAADAMTALGQAPIFLVPDDDSELDAALAAAGYAATAATDFMAVDCAPIAVPTPRLTAFSVFPPLQVQRDIWAAGGVGAARLAIMDRAVEPKTTLLGRTDDRPAGTVFVAVHRGIGMVHALEVLPAHRRRGTARHLLRAAARWCRDRECRTMGLAVLCENAAARAVYAALGFRRVGGYHYRSKDGTHDA</sequence>
<dbReference type="RefSeq" id="WP_007426885.1">
    <property type="nucleotide sequence ID" value="NZ_AMGO01000036.1"/>
</dbReference>
<dbReference type="CDD" id="cd04301">
    <property type="entry name" value="NAT_SF"/>
    <property type="match status" value="1"/>
</dbReference>
<dbReference type="Proteomes" id="UP000006765">
    <property type="component" value="Unassembled WGS sequence"/>
</dbReference>
<keyword evidence="2" id="KW-0012">Acyltransferase</keyword>
<dbReference type="InterPro" id="IPR050680">
    <property type="entry name" value="YpeA/RimI_acetyltransf"/>
</dbReference>
<dbReference type="SUPFAM" id="SSF55729">
    <property type="entry name" value="Acyl-CoA N-acyltransferases (Nat)"/>
    <property type="match status" value="1"/>
</dbReference>
<dbReference type="Pfam" id="PF00583">
    <property type="entry name" value="Acetyltransf_1"/>
    <property type="match status" value="1"/>
</dbReference>
<feature type="domain" description="N-acetyltransferase" evidence="3">
    <location>
        <begin position="106"/>
        <end position="244"/>
    </location>
</feature>
<dbReference type="OrthoDB" id="7301318at2"/>
<dbReference type="GO" id="GO:0016747">
    <property type="term" value="F:acyltransferase activity, transferring groups other than amino-acyl groups"/>
    <property type="evidence" value="ECO:0007669"/>
    <property type="project" value="InterPro"/>
</dbReference>
<evidence type="ECO:0000256" key="1">
    <source>
        <dbReference type="ARBA" id="ARBA00022679"/>
    </source>
</evidence>
<keyword evidence="5" id="KW-1185">Reference proteome</keyword>
<dbReference type="EMBL" id="AMGO01000036">
    <property type="protein sequence ID" value="EKE44217.1"/>
    <property type="molecule type" value="Genomic_DNA"/>
</dbReference>
<dbReference type="PROSITE" id="PS51186">
    <property type="entry name" value="GNAT"/>
    <property type="match status" value="1"/>
</dbReference>
<evidence type="ECO:0000313" key="5">
    <source>
        <dbReference type="Proteomes" id="UP000006765"/>
    </source>
</evidence>